<dbReference type="AlphaFoldDB" id="A0A5N0UWR7"/>
<keyword evidence="3" id="KW-1185">Reference proteome</keyword>
<dbReference type="SUPFAM" id="SSF54593">
    <property type="entry name" value="Glyoxalase/Bleomycin resistance protein/Dihydroxybiphenyl dioxygenase"/>
    <property type="match status" value="1"/>
</dbReference>
<evidence type="ECO:0000259" key="1">
    <source>
        <dbReference type="Pfam" id="PF13468"/>
    </source>
</evidence>
<evidence type="ECO:0000313" key="3">
    <source>
        <dbReference type="Proteomes" id="UP000319769"/>
    </source>
</evidence>
<dbReference type="Gene3D" id="3.10.180.10">
    <property type="entry name" value="2,3-Dihydroxybiphenyl 1,2-Dioxygenase, domain 1"/>
    <property type="match status" value="1"/>
</dbReference>
<accession>A0A5N0UWR7</accession>
<dbReference type="OrthoDB" id="3227561at2"/>
<reference evidence="2" key="1">
    <citation type="submission" date="2019-09" db="EMBL/GenBank/DDBJ databases">
        <authorList>
            <person name="Teo W.F.A."/>
            <person name="Duangmal K."/>
        </authorList>
    </citation>
    <scope>NUCLEOTIDE SEQUENCE [LARGE SCALE GENOMIC DNA]</scope>
    <source>
        <strain evidence="2">K81G1</strain>
    </source>
</reference>
<organism evidence="2 3">
    <name type="scientific">Amycolatopsis acidicola</name>
    <dbReference type="NCBI Taxonomy" id="2596893"/>
    <lineage>
        <taxon>Bacteria</taxon>
        <taxon>Bacillati</taxon>
        <taxon>Actinomycetota</taxon>
        <taxon>Actinomycetes</taxon>
        <taxon>Pseudonocardiales</taxon>
        <taxon>Pseudonocardiaceae</taxon>
        <taxon>Amycolatopsis</taxon>
    </lineage>
</organism>
<dbReference type="RefSeq" id="WP_144748044.1">
    <property type="nucleotide sequence ID" value="NZ_VMNW02000043.1"/>
</dbReference>
<feature type="domain" description="Glyoxalase-like" evidence="1">
    <location>
        <begin position="5"/>
        <end position="176"/>
    </location>
</feature>
<dbReference type="Proteomes" id="UP000319769">
    <property type="component" value="Unassembled WGS sequence"/>
</dbReference>
<dbReference type="EMBL" id="VMNW02000043">
    <property type="protein sequence ID" value="KAA9157212.1"/>
    <property type="molecule type" value="Genomic_DNA"/>
</dbReference>
<dbReference type="Pfam" id="PF13468">
    <property type="entry name" value="Glyoxalase_3"/>
    <property type="match status" value="1"/>
</dbReference>
<sequence>MSPAIDHLVYATPDLQGTVAWLDDRGLRLSPGGPHVGLGTRNFLAGLGGATYLEVVGPDSEQPEPPRPRPFGIDELRAARLVTWAARVPRMAEAIAAARQAGYELSDPHPMSRRRPDGVLLEWELAFPPDGAGIVPFLIDWRESPHPSESLAGAATLESFSAEHPEPGVVVAPLRALGQSLEVTRGPEPKLEAVIRTASDEVVLR</sequence>
<gene>
    <name evidence="2" type="ORF">FPZ12_025875</name>
</gene>
<protein>
    <submittedName>
        <fullName evidence="2">VOC family protein</fullName>
    </submittedName>
</protein>
<evidence type="ECO:0000313" key="2">
    <source>
        <dbReference type="EMBL" id="KAA9157212.1"/>
    </source>
</evidence>
<dbReference type="InterPro" id="IPR025870">
    <property type="entry name" value="Glyoxalase-like_dom"/>
</dbReference>
<dbReference type="InterPro" id="IPR029068">
    <property type="entry name" value="Glyas_Bleomycin-R_OHBP_Dase"/>
</dbReference>
<dbReference type="PANTHER" id="PTHR40265:SF1">
    <property type="entry name" value="GLYOXALASE-LIKE DOMAIN-CONTAINING PROTEIN"/>
    <property type="match status" value="1"/>
</dbReference>
<dbReference type="PANTHER" id="PTHR40265">
    <property type="entry name" value="BLL2707 PROTEIN"/>
    <property type="match status" value="1"/>
</dbReference>
<proteinExistence type="predicted"/>
<name>A0A5N0UWR7_9PSEU</name>
<comment type="caution">
    <text evidence="2">The sequence shown here is derived from an EMBL/GenBank/DDBJ whole genome shotgun (WGS) entry which is preliminary data.</text>
</comment>